<organism evidence="9 10">
    <name type="scientific">Paraprevotella xylaniphila YIT 11841</name>
    <dbReference type="NCBI Taxonomy" id="762982"/>
    <lineage>
        <taxon>Bacteria</taxon>
        <taxon>Pseudomonadati</taxon>
        <taxon>Bacteroidota</taxon>
        <taxon>Bacteroidia</taxon>
        <taxon>Bacteroidales</taxon>
        <taxon>Prevotellaceae</taxon>
        <taxon>Paraprevotella</taxon>
    </lineage>
</organism>
<dbReference type="Gene3D" id="3.30.70.1450">
    <property type="entry name" value="Regulator of K+ conductance, C-terminal domain"/>
    <property type="match status" value="2"/>
</dbReference>
<dbReference type="PROSITE" id="PS51202">
    <property type="entry name" value="RCK_C"/>
    <property type="match status" value="2"/>
</dbReference>
<dbReference type="GO" id="GO:0006813">
    <property type="term" value="P:potassium ion transport"/>
    <property type="evidence" value="ECO:0007669"/>
    <property type="project" value="InterPro"/>
</dbReference>
<protein>
    <submittedName>
        <fullName evidence="9">TrkA protein</fullName>
    </submittedName>
</protein>
<evidence type="ECO:0000256" key="3">
    <source>
        <dbReference type="ARBA" id="ARBA00022692"/>
    </source>
</evidence>
<dbReference type="PANTHER" id="PTHR43652">
    <property type="entry name" value="BASIC AMINO ACID ANTIPORTER YFCC-RELATED"/>
    <property type="match status" value="1"/>
</dbReference>
<comment type="subcellular location">
    <subcellularLocation>
        <location evidence="1">Membrane</location>
        <topology evidence="1">Multi-pass membrane protein</topology>
    </subcellularLocation>
</comment>
<keyword evidence="5 7" id="KW-1133">Transmembrane helix</keyword>
<evidence type="ECO:0000256" key="6">
    <source>
        <dbReference type="ARBA" id="ARBA00023136"/>
    </source>
</evidence>
<dbReference type="Proteomes" id="UP000005546">
    <property type="component" value="Unassembled WGS sequence"/>
</dbReference>
<evidence type="ECO:0000313" key="10">
    <source>
        <dbReference type="Proteomes" id="UP000005546"/>
    </source>
</evidence>
<accession>F3QU72</accession>
<evidence type="ECO:0000256" key="2">
    <source>
        <dbReference type="ARBA" id="ARBA00022448"/>
    </source>
</evidence>
<keyword evidence="3 7" id="KW-0812">Transmembrane</keyword>
<reference evidence="9 10" key="1">
    <citation type="submission" date="2011-02" db="EMBL/GenBank/DDBJ databases">
        <authorList>
            <person name="Weinstock G."/>
            <person name="Sodergren E."/>
            <person name="Clifton S."/>
            <person name="Fulton L."/>
            <person name="Fulton B."/>
            <person name="Courtney L."/>
            <person name="Fronick C."/>
            <person name="Harrison M."/>
            <person name="Strong C."/>
            <person name="Farmer C."/>
            <person name="Delahaunty K."/>
            <person name="Markovic C."/>
            <person name="Hall O."/>
            <person name="Minx P."/>
            <person name="Tomlinson C."/>
            <person name="Mitreva M."/>
            <person name="Hou S."/>
            <person name="Chen J."/>
            <person name="Wollam A."/>
            <person name="Pepin K.H."/>
            <person name="Johnson M."/>
            <person name="Bhonagiri V."/>
            <person name="Zhang X."/>
            <person name="Suruliraj S."/>
            <person name="Warren W."/>
            <person name="Chinwalla A."/>
            <person name="Mardis E.R."/>
            <person name="Wilson R.K."/>
        </authorList>
    </citation>
    <scope>NUCLEOTIDE SEQUENCE [LARGE SCALE GENOMIC DNA]</scope>
    <source>
        <strain evidence="9 10">YIT 11841</strain>
    </source>
</reference>
<keyword evidence="6 7" id="KW-0472">Membrane</keyword>
<name>F3QU72_9BACT</name>
<dbReference type="STRING" id="762982.HMPREF9442_01743"/>
<dbReference type="Pfam" id="PF02080">
    <property type="entry name" value="TrkA_C"/>
    <property type="match status" value="2"/>
</dbReference>
<feature type="domain" description="RCK C-terminal" evidence="8">
    <location>
        <begin position="363"/>
        <end position="447"/>
    </location>
</feature>
<evidence type="ECO:0000256" key="7">
    <source>
        <dbReference type="SAM" id="Phobius"/>
    </source>
</evidence>
<feature type="transmembrane region" description="Helical" evidence="7">
    <location>
        <begin position="39"/>
        <end position="60"/>
    </location>
</feature>
<feature type="transmembrane region" description="Helical" evidence="7">
    <location>
        <begin position="555"/>
        <end position="588"/>
    </location>
</feature>
<dbReference type="InterPro" id="IPR036721">
    <property type="entry name" value="RCK_C_sf"/>
</dbReference>
<evidence type="ECO:0000259" key="8">
    <source>
        <dbReference type="PROSITE" id="PS51202"/>
    </source>
</evidence>
<keyword evidence="2" id="KW-0813">Transport</keyword>
<proteinExistence type="predicted"/>
<feature type="transmembrane region" description="Helical" evidence="7">
    <location>
        <begin position="66"/>
        <end position="82"/>
    </location>
</feature>
<gene>
    <name evidence="9" type="ORF">HMPREF9442_01743</name>
</gene>
<sequence length="662" mass="72491">MLFRFKSISKEYIKKPPPHPDNRLIFVTLKKIYDINPNMFSSMLTTLCILILSAIFFVSGKIRSDIVALCALVALLIFQILTPEEALSGFSNSVVIMMVGLFVVGGAIFQTGLAKMLSSRILKLAGNSELRLFILIMAVTSAIGAFVSNTGTVALMLPIVVSLAASNPHMNASRLLMPLAFASSMGGMMTLIGTPPNLVIQNTLTDAGYPNLSFFSFLPVGLICVVTGTIVLLPLSKMFLSKRGTESRTGKHSGKSLKELVHEYGLSDNLFRLRVPAQSALKGKTIIELDIRRRYGLNILEVRRGEASQHRFLKTITQKLAEPDTILQAEDILYVKGDFEQVHTWAVAHRLEILDGRASEDIRRDRSLDFYDIGIAEIVLMPASRIVNRTIKEIGFRDKFNVNVLGIRRKKEYLLQDLGDLRIHSGDVLLIQGTWSDISRLSKEDEDWVVLGEPLDEAAKVTLDYKAPLAAAIMILMVAMMVFDFIPVAPVTAVMIAGILMVLTGCFRNVEAAYKTINWESIVLIAAMLPMSLALEKTGGAEFISNSLVNGLGSYGPLALMAGIYFTTSLMTMFISNTATAVLLAPIALQSAQQIGVSPVPFLFAVTLGASMCFASPFSTPPNALVMPAGQYTFMDYVKVGLPLQIIMGIVMIFVLPLLFPF</sequence>
<evidence type="ECO:0000256" key="4">
    <source>
        <dbReference type="ARBA" id="ARBA00022737"/>
    </source>
</evidence>
<comment type="caution">
    <text evidence="9">The sequence shown here is derived from an EMBL/GenBank/DDBJ whole genome shotgun (WGS) entry which is preliminary data.</text>
</comment>
<dbReference type="GO" id="GO:0008324">
    <property type="term" value="F:monoatomic cation transmembrane transporter activity"/>
    <property type="evidence" value="ECO:0007669"/>
    <property type="project" value="InterPro"/>
</dbReference>
<feature type="transmembrane region" description="Helical" evidence="7">
    <location>
        <begin position="94"/>
        <end position="113"/>
    </location>
</feature>
<dbReference type="Pfam" id="PF03600">
    <property type="entry name" value="CitMHS"/>
    <property type="match status" value="1"/>
</dbReference>
<dbReference type="eggNOG" id="COG3273">
    <property type="taxonomic scope" value="Bacteria"/>
</dbReference>
<feature type="transmembrane region" description="Helical" evidence="7">
    <location>
        <begin position="214"/>
        <end position="235"/>
    </location>
</feature>
<feature type="transmembrane region" description="Helical" evidence="7">
    <location>
        <begin position="133"/>
        <end position="163"/>
    </location>
</feature>
<dbReference type="EMBL" id="AFBR01000046">
    <property type="protein sequence ID" value="EGG54157.1"/>
    <property type="molecule type" value="Genomic_DNA"/>
</dbReference>
<dbReference type="eggNOG" id="COG0471">
    <property type="taxonomic scope" value="Bacteria"/>
</dbReference>
<evidence type="ECO:0000256" key="1">
    <source>
        <dbReference type="ARBA" id="ARBA00004141"/>
    </source>
</evidence>
<keyword evidence="4" id="KW-0677">Repeat</keyword>
<feature type="transmembrane region" description="Helical" evidence="7">
    <location>
        <begin position="640"/>
        <end position="660"/>
    </location>
</feature>
<feature type="domain" description="RCK C-terminal" evidence="8">
    <location>
        <begin position="258"/>
        <end position="351"/>
    </location>
</feature>
<evidence type="ECO:0000313" key="9">
    <source>
        <dbReference type="EMBL" id="EGG54157.1"/>
    </source>
</evidence>
<dbReference type="InterPro" id="IPR004680">
    <property type="entry name" value="Cit_transptr-like_dom"/>
</dbReference>
<feature type="transmembrane region" description="Helical" evidence="7">
    <location>
        <begin position="600"/>
        <end position="620"/>
    </location>
</feature>
<dbReference type="FunFam" id="3.30.70.1450:FF:000017">
    <property type="entry name" value="SLC13 family permease"/>
    <property type="match status" value="1"/>
</dbReference>
<feature type="transmembrane region" description="Helical" evidence="7">
    <location>
        <begin position="175"/>
        <end position="194"/>
    </location>
</feature>
<dbReference type="SUPFAM" id="SSF116726">
    <property type="entry name" value="TrkA C-terminal domain-like"/>
    <property type="match status" value="2"/>
</dbReference>
<dbReference type="FunFam" id="3.30.70.1450:FF:000009">
    <property type="entry name" value="SLC13 family permease"/>
    <property type="match status" value="1"/>
</dbReference>
<feature type="transmembrane region" description="Helical" evidence="7">
    <location>
        <begin position="517"/>
        <end position="535"/>
    </location>
</feature>
<dbReference type="CDD" id="cd01115">
    <property type="entry name" value="SLC13_permease"/>
    <property type="match status" value="2"/>
</dbReference>
<dbReference type="PANTHER" id="PTHR43652:SF1">
    <property type="entry name" value="RESPONSE REGULATOR"/>
    <property type="match status" value="1"/>
</dbReference>
<dbReference type="InterPro" id="IPR006037">
    <property type="entry name" value="RCK_C"/>
</dbReference>
<feature type="transmembrane region" description="Helical" evidence="7">
    <location>
        <begin position="492"/>
        <end position="510"/>
    </location>
</feature>
<evidence type="ECO:0000256" key="5">
    <source>
        <dbReference type="ARBA" id="ARBA00022989"/>
    </source>
</evidence>
<dbReference type="GO" id="GO:0005886">
    <property type="term" value="C:plasma membrane"/>
    <property type="evidence" value="ECO:0007669"/>
    <property type="project" value="TreeGrafter"/>
</dbReference>
<dbReference type="AlphaFoldDB" id="F3QU72"/>
<dbReference type="HOGENOM" id="CLU_005170_6_1_10"/>
<dbReference type="InterPro" id="IPR051679">
    <property type="entry name" value="DASS-Related_Transporters"/>
</dbReference>
<keyword evidence="10" id="KW-1185">Reference proteome</keyword>